<dbReference type="Proteomes" id="UP001652700">
    <property type="component" value="Unplaced"/>
</dbReference>
<dbReference type="GO" id="GO:0008270">
    <property type="term" value="F:zinc ion binding"/>
    <property type="evidence" value="ECO:0007669"/>
    <property type="project" value="UniProtKB-KW"/>
</dbReference>
<proteinExistence type="predicted"/>
<dbReference type="InParanoid" id="A0A6P7GDS7"/>
<reference evidence="11" key="1">
    <citation type="submission" date="2025-04" db="UniProtKB">
        <authorList>
            <consortium name="RefSeq"/>
        </authorList>
    </citation>
    <scope>IDENTIFICATION</scope>
    <source>
        <tissue evidence="11">Whole insect</tissue>
    </source>
</reference>
<keyword evidence="10" id="KW-1185">Reference proteome</keyword>
<dbReference type="EnsemblMetazoa" id="XM_028291825.1">
    <property type="protein sequence ID" value="XP_028147626.1"/>
    <property type="gene ID" value="LOC114341036"/>
</dbReference>
<evidence type="ECO:0000256" key="2">
    <source>
        <dbReference type="ARBA" id="ARBA00022723"/>
    </source>
</evidence>
<accession>A0A6P7GDS7</accession>
<evidence type="ECO:0000256" key="5">
    <source>
        <dbReference type="ARBA" id="ARBA00023125"/>
    </source>
</evidence>
<dbReference type="OrthoDB" id="7331812at2759"/>
<gene>
    <name evidence="11" type="primary">LOC114341036</name>
</gene>
<dbReference type="SMART" id="SM00980">
    <property type="entry name" value="THAP"/>
    <property type="match status" value="1"/>
</dbReference>
<keyword evidence="2" id="KW-0479">Metal-binding</keyword>
<dbReference type="RefSeq" id="XP_028147626.1">
    <property type="nucleotide sequence ID" value="XM_028291825.1"/>
</dbReference>
<dbReference type="GeneID" id="114341036"/>
<evidence type="ECO:0000256" key="4">
    <source>
        <dbReference type="ARBA" id="ARBA00022833"/>
    </source>
</evidence>
<evidence type="ECO:0000256" key="7">
    <source>
        <dbReference type="SAM" id="MobiDB-lite"/>
    </source>
</evidence>
<dbReference type="PROSITE" id="PS50950">
    <property type="entry name" value="ZF_THAP"/>
    <property type="match status" value="1"/>
</dbReference>
<dbReference type="KEGG" id="dvv:114341036"/>
<keyword evidence="3 6" id="KW-0863">Zinc-finger</keyword>
<evidence type="ECO:0000256" key="6">
    <source>
        <dbReference type="PROSITE-ProRule" id="PRU00309"/>
    </source>
</evidence>
<comment type="cofactor">
    <cofactor evidence="1">
        <name>a divalent metal cation</name>
        <dbReference type="ChEBI" id="CHEBI:60240"/>
    </cofactor>
</comment>
<keyword evidence="5 6" id="KW-0238">DNA-binding</keyword>
<evidence type="ECO:0000256" key="1">
    <source>
        <dbReference type="ARBA" id="ARBA00001968"/>
    </source>
</evidence>
<dbReference type="AlphaFoldDB" id="A0A6P7GDS7"/>
<dbReference type="PANTHER" id="PTHR23080">
    <property type="entry name" value="THAP DOMAIN PROTEIN"/>
    <property type="match status" value="1"/>
</dbReference>
<evidence type="ECO:0000313" key="9">
    <source>
        <dbReference type="EnsemblMetazoa" id="XP_028147626.1"/>
    </source>
</evidence>
<dbReference type="InterPro" id="IPR027806">
    <property type="entry name" value="HARBI1_dom"/>
</dbReference>
<protein>
    <submittedName>
        <fullName evidence="11">Uncharacterized protein LOC114341036</fullName>
    </submittedName>
</protein>
<dbReference type="GO" id="GO:0003677">
    <property type="term" value="F:DNA binding"/>
    <property type="evidence" value="ECO:0007669"/>
    <property type="project" value="UniProtKB-UniRule"/>
</dbReference>
<keyword evidence="4" id="KW-0862">Zinc</keyword>
<feature type="domain" description="THAP-type" evidence="8">
    <location>
        <begin position="1"/>
        <end position="85"/>
    </location>
</feature>
<dbReference type="SUPFAM" id="SSF57716">
    <property type="entry name" value="Glucocorticoid receptor-like (DNA-binding domain)"/>
    <property type="match status" value="1"/>
</dbReference>
<evidence type="ECO:0000313" key="11">
    <source>
        <dbReference type="RefSeq" id="XP_028147626.1"/>
    </source>
</evidence>
<sequence length="222" mass="25638">MPYHASCYVVQCQNTWRNSDVKYFYFPRSQSKVDQRIKWINAIRRINSDKSQWTPKSTDMVCSAHFIGNVKSSDPLNPNYVPTIFPEVYKRKKNFSAQNRYKRLMNRRTRNISNLLDRENVNENDDSNSSDRENDVVEVDEEINVALDIQPVRQTVDVGCQVFMEDSSKHKTSSKIYGGRKSDSQISVESGILVLLEDRDVILADKGFPEVKASIDERGKMS</sequence>
<evidence type="ECO:0000259" key="8">
    <source>
        <dbReference type="PROSITE" id="PS50950"/>
    </source>
</evidence>
<dbReference type="Pfam" id="PF13359">
    <property type="entry name" value="DDE_Tnp_4"/>
    <property type="match status" value="1"/>
</dbReference>
<dbReference type="Pfam" id="PF05485">
    <property type="entry name" value="THAP"/>
    <property type="match status" value="1"/>
</dbReference>
<evidence type="ECO:0000313" key="10">
    <source>
        <dbReference type="Proteomes" id="UP001652700"/>
    </source>
</evidence>
<reference evidence="9" key="2">
    <citation type="submission" date="2025-05" db="UniProtKB">
        <authorList>
            <consortium name="EnsemblMetazoa"/>
        </authorList>
    </citation>
    <scope>IDENTIFICATION</scope>
</reference>
<organism evidence="11">
    <name type="scientific">Diabrotica virgifera virgifera</name>
    <name type="common">western corn rootworm</name>
    <dbReference type="NCBI Taxonomy" id="50390"/>
    <lineage>
        <taxon>Eukaryota</taxon>
        <taxon>Metazoa</taxon>
        <taxon>Ecdysozoa</taxon>
        <taxon>Arthropoda</taxon>
        <taxon>Hexapoda</taxon>
        <taxon>Insecta</taxon>
        <taxon>Pterygota</taxon>
        <taxon>Neoptera</taxon>
        <taxon>Endopterygota</taxon>
        <taxon>Coleoptera</taxon>
        <taxon>Polyphaga</taxon>
        <taxon>Cucujiformia</taxon>
        <taxon>Chrysomeloidea</taxon>
        <taxon>Chrysomelidae</taxon>
        <taxon>Galerucinae</taxon>
        <taxon>Diabroticina</taxon>
        <taxon>Diabroticites</taxon>
        <taxon>Diabrotica</taxon>
    </lineage>
</organism>
<feature type="region of interest" description="Disordered" evidence="7">
    <location>
        <begin position="115"/>
        <end position="135"/>
    </location>
</feature>
<evidence type="ECO:0000256" key="3">
    <source>
        <dbReference type="ARBA" id="ARBA00022771"/>
    </source>
</evidence>
<dbReference type="InterPro" id="IPR006612">
    <property type="entry name" value="THAP_Znf"/>
</dbReference>
<name>A0A6P7GDS7_DIAVI</name>